<dbReference type="Proteomes" id="UP000469558">
    <property type="component" value="Unassembled WGS sequence"/>
</dbReference>
<feature type="domain" description="N-acetyltransferase" evidence="1">
    <location>
        <begin position="68"/>
        <end position="200"/>
    </location>
</feature>
<protein>
    <recommendedName>
        <fullName evidence="1">N-acetyltransferase domain-containing protein</fullName>
    </recommendedName>
</protein>
<dbReference type="EMBL" id="QGMK01000502">
    <property type="protein sequence ID" value="TVY81310.1"/>
    <property type="molecule type" value="Genomic_DNA"/>
</dbReference>
<dbReference type="CDD" id="cd04301">
    <property type="entry name" value="NAT_SF"/>
    <property type="match status" value="1"/>
</dbReference>
<gene>
    <name evidence="2" type="ORF">LSUE1_G003357</name>
</gene>
<dbReference type="GO" id="GO:0016747">
    <property type="term" value="F:acyltransferase activity, transferring groups other than amino-acyl groups"/>
    <property type="evidence" value="ECO:0007669"/>
    <property type="project" value="InterPro"/>
</dbReference>
<sequence length="217" mass="24161">MTSTSHPVSIQPRTESDIPEQAQMLLDSKLALTINRLLFKDWPNETAQRKNYTNAIEAASKNPAIETLKVIDDETHSMVGYLVLTRQTPPEVKADPGTGDKKREVPESMNEEVFHAVMEAAGEVGMAKDIDHFELTHIYIKTSHRRQGIGSQLIRMAVVKAQNAEVPLAACSEPQVHEFLLKHGFKDTKHVDVDLGKWAPEFSGFGIFRISGMVISV</sequence>
<keyword evidence="3" id="KW-1185">Reference proteome</keyword>
<evidence type="ECO:0000313" key="2">
    <source>
        <dbReference type="EMBL" id="TVY81310.1"/>
    </source>
</evidence>
<accession>A0A8T9CBU8</accession>
<evidence type="ECO:0000313" key="3">
    <source>
        <dbReference type="Proteomes" id="UP000469558"/>
    </source>
</evidence>
<dbReference type="Pfam" id="PF13508">
    <property type="entry name" value="Acetyltransf_7"/>
    <property type="match status" value="1"/>
</dbReference>
<dbReference type="InterPro" id="IPR016181">
    <property type="entry name" value="Acyl_CoA_acyltransferase"/>
</dbReference>
<dbReference type="InterPro" id="IPR052523">
    <property type="entry name" value="Trichothecene_AcTrans"/>
</dbReference>
<evidence type="ECO:0000259" key="1">
    <source>
        <dbReference type="PROSITE" id="PS51186"/>
    </source>
</evidence>
<proteinExistence type="predicted"/>
<dbReference type="InterPro" id="IPR000182">
    <property type="entry name" value="GNAT_dom"/>
</dbReference>
<name>A0A8T9CBU8_9HELO</name>
<organism evidence="2 3">
    <name type="scientific">Lachnellula suecica</name>
    <dbReference type="NCBI Taxonomy" id="602035"/>
    <lineage>
        <taxon>Eukaryota</taxon>
        <taxon>Fungi</taxon>
        <taxon>Dikarya</taxon>
        <taxon>Ascomycota</taxon>
        <taxon>Pezizomycotina</taxon>
        <taxon>Leotiomycetes</taxon>
        <taxon>Helotiales</taxon>
        <taxon>Lachnaceae</taxon>
        <taxon>Lachnellula</taxon>
    </lineage>
</organism>
<dbReference type="OrthoDB" id="410198at2759"/>
<dbReference type="PANTHER" id="PTHR42791:SF4">
    <property type="entry name" value="ACETYLTRANSFERASE, GNAT FAMILY FAMILY (AFU_ORTHOLOGUE AFUA_4G09540)-RELATED"/>
    <property type="match status" value="1"/>
</dbReference>
<dbReference type="PANTHER" id="PTHR42791">
    <property type="entry name" value="GNAT FAMILY ACETYLTRANSFERASE"/>
    <property type="match status" value="1"/>
</dbReference>
<dbReference type="AlphaFoldDB" id="A0A8T9CBU8"/>
<dbReference type="PROSITE" id="PS51186">
    <property type="entry name" value="GNAT"/>
    <property type="match status" value="1"/>
</dbReference>
<dbReference type="SUPFAM" id="SSF55729">
    <property type="entry name" value="Acyl-CoA N-acyltransferases (Nat)"/>
    <property type="match status" value="1"/>
</dbReference>
<reference evidence="2 3" key="1">
    <citation type="submission" date="2018-05" db="EMBL/GenBank/DDBJ databases">
        <title>Genome sequencing and assembly of the regulated plant pathogen Lachnellula willkommii and related sister species for the development of diagnostic species identification markers.</title>
        <authorList>
            <person name="Giroux E."/>
            <person name="Bilodeau G."/>
        </authorList>
    </citation>
    <scope>NUCLEOTIDE SEQUENCE [LARGE SCALE GENOMIC DNA]</scope>
    <source>
        <strain evidence="2 3">CBS 268.59</strain>
    </source>
</reference>
<dbReference type="Gene3D" id="3.40.630.30">
    <property type="match status" value="1"/>
</dbReference>
<comment type="caution">
    <text evidence="2">The sequence shown here is derived from an EMBL/GenBank/DDBJ whole genome shotgun (WGS) entry which is preliminary data.</text>
</comment>